<feature type="region of interest" description="Disordered" evidence="1">
    <location>
        <begin position="32"/>
        <end position="71"/>
    </location>
</feature>
<dbReference type="GO" id="GO:0003697">
    <property type="term" value="F:single-stranded DNA binding"/>
    <property type="evidence" value="ECO:0007669"/>
    <property type="project" value="TreeGrafter"/>
</dbReference>
<feature type="compositionally biased region" description="Acidic residues" evidence="1">
    <location>
        <begin position="155"/>
        <end position="170"/>
    </location>
</feature>
<dbReference type="AlphaFoldDB" id="A0AAN8LXE3"/>
<evidence type="ECO:0000313" key="4">
    <source>
        <dbReference type="Proteomes" id="UP001356427"/>
    </source>
</evidence>
<dbReference type="InterPro" id="IPR052003">
    <property type="entry name" value="HR_DNA-Binding_Protein"/>
</dbReference>
<gene>
    <name evidence="3" type="ORF">J4Q44_G00112900</name>
</gene>
<keyword evidence="4" id="KW-1185">Reference proteome</keyword>
<dbReference type="GO" id="GO:0036297">
    <property type="term" value="P:interstrand cross-link repair"/>
    <property type="evidence" value="ECO:0007669"/>
    <property type="project" value="TreeGrafter"/>
</dbReference>
<comment type="caution">
    <text evidence="3">The sequence shown here is derived from an EMBL/GenBank/DDBJ whole genome shotgun (WGS) entry which is preliminary data.</text>
</comment>
<dbReference type="GO" id="GO:0003690">
    <property type="term" value="F:double-stranded DNA binding"/>
    <property type="evidence" value="ECO:0007669"/>
    <property type="project" value="TreeGrafter"/>
</dbReference>
<feature type="compositionally biased region" description="Polar residues" evidence="1">
    <location>
        <begin position="50"/>
        <end position="63"/>
    </location>
</feature>
<feature type="compositionally biased region" description="Polar residues" evidence="1">
    <location>
        <begin position="258"/>
        <end position="276"/>
    </location>
</feature>
<dbReference type="Proteomes" id="UP001356427">
    <property type="component" value="Unassembled WGS sequence"/>
</dbReference>
<evidence type="ECO:0000313" key="3">
    <source>
        <dbReference type="EMBL" id="KAK6317999.1"/>
    </source>
</evidence>
<feature type="domain" description="RAD51 interacting motif" evidence="2">
    <location>
        <begin position="259"/>
        <end position="297"/>
    </location>
</feature>
<feature type="compositionally biased region" description="Low complexity" evidence="1">
    <location>
        <begin position="207"/>
        <end position="228"/>
    </location>
</feature>
<feature type="compositionally biased region" description="Basic and acidic residues" evidence="1">
    <location>
        <begin position="121"/>
        <end position="147"/>
    </location>
</feature>
<feature type="compositionally biased region" description="Basic and acidic residues" evidence="1">
    <location>
        <begin position="39"/>
        <end position="49"/>
    </location>
</feature>
<sequence length="300" mass="32422">MARPTRAKNQLNYSDLMELDDDEDFACMKGPSSKKARVLVKEPQRDKSLHQSSKSFSQDSKNILSLDDKENEVGSQASCSLSVLQIAVVVEKAPSGISLLEVTSERGSNVNPSSQRRAAIKAKDQQRSILKVERMSQGESGREDKDYQPTCTPDSESEQSFDEEDESDEEFTAKKVGKGETGKKNKTAQPPASKKADEKKLKKFPKSKLQSTSESCSPTPATSTPVSTQRKLDATPTLPARPSPISPVGGRLPKWNPPAQSGISPSSTANSTTKSPGQGLRLGLSRLARVKPLHPTASGN</sequence>
<organism evidence="3 4">
    <name type="scientific">Coregonus suidteri</name>
    <dbReference type="NCBI Taxonomy" id="861788"/>
    <lineage>
        <taxon>Eukaryota</taxon>
        <taxon>Metazoa</taxon>
        <taxon>Chordata</taxon>
        <taxon>Craniata</taxon>
        <taxon>Vertebrata</taxon>
        <taxon>Euteleostomi</taxon>
        <taxon>Actinopterygii</taxon>
        <taxon>Neopterygii</taxon>
        <taxon>Teleostei</taxon>
        <taxon>Protacanthopterygii</taxon>
        <taxon>Salmoniformes</taxon>
        <taxon>Salmonidae</taxon>
        <taxon>Coregoninae</taxon>
        <taxon>Coregonus</taxon>
    </lineage>
</organism>
<evidence type="ECO:0000256" key="1">
    <source>
        <dbReference type="SAM" id="MobiDB-lite"/>
    </source>
</evidence>
<name>A0AAN8LXE3_9TELE</name>
<reference evidence="3 4" key="1">
    <citation type="submission" date="2021-04" db="EMBL/GenBank/DDBJ databases">
        <authorList>
            <person name="De Guttry C."/>
            <person name="Zahm M."/>
            <person name="Klopp C."/>
            <person name="Cabau C."/>
            <person name="Louis A."/>
            <person name="Berthelot C."/>
            <person name="Parey E."/>
            <person name="Roest Crollius H."/>
            <person name="Montfort J."/>
            <person name="Robinson-Rechavi M."/>
            <person name="Bucao C."/>
            <person name="Bouchez O."/>
            <person name="Gislard M."/>
            <person name="Lluch J."/>
            <person name="Milhes M."/>
            <person name="Lampietro C."/>
            <person name="Lopez Roques C."/>
            <person name="Donnadieu C."/>
            <person name="Braasch I."/>
            <person name="Desvignes T."/>
            <person name="Postlethwait J."/>
            <person name="Bobe J."/>
            <person name="Wedekind C."/>
            <person name="Guiguen Y."/>
        </authorList>
    </citation>
    <scope>NUCLEOTIDE SEQUENCE [LARGE SCALE GENOMIC DNA]</scope>
    <source>
        <strain evidence="3">Cs_M1</strain>
        <tissue evidence="3">Blood</tissue>
    </source>
</reference>
<dbReference type="InterPro" id="IPR031419">
    <property type="entry name" value="RAD51_interact"/>
</dbReference>
<accession>A0AAN8LXE3</accession>
<feature type="region of interest" description="Disordered" evidence="1">
    <location>
        <begin position="101"/>
        <end position="300"/>
    </location>
</feature>
<evidence type="ECO:0000259" key="2">
    <source>
        <dbReference type="Pfam" id="PF15696"/>
    </source>
</evidence>
<protein>
    <recommendedName>
        <fullName evidence="2">RAD51 interacting motif domain-containing protein</fullName>
    </recommendedName>
</protein>
<dbReference type="GO" id="GO:0000724">
    <property type="term" value="P:double-strand break repair via homologous recombination"/>
    <property type="evidence" value="ECO:0007669"/>
    <property type="project" value="TreeGrafter"/>
</dbReference>
<proteinExistence type="predicted"/>
<feature type="compositionally biased region" description="Polar residues" evidence="1">
    <location>
        <begin position="105"/>
        <end position="116"/>
    </location>
</feature>
<dbReference type="EMBL" id="JAGTTL010000009">
    <property type="protein sequence ID" value="KAK6317999.1"/>
    <property type="molecule type" value="Genomic_DNA"/>
</dbReference>
<dbReference type="Pfam" id="PF15696">
    <property type="entry name" value="RAD51_interact"/>
    <property type="match status" value="1"/>
</dbReference>
<feature type="compositionally biased region" description="Basic and acidic residues" evidence="1">
    <location>
        <begin position="171"/>
        <end position="183"/>
    </location>
</feature>
<dbReference type="PANTHER" id="PTHR15361">
    <property type="entry name" value="RAD51/NUKS-INTERACTING PROTEIN"/>
    <property type="match status" value="1"/>
</dbReference>
<dbReference type="PANTHER" id="PTHR15361:SF4">
    <property type="entry name" value="RAD51-ASSOCIATED PROTEIN 1"/>
    <property type="match status" value="1"/>
</dbReference>